<dbReference type="EMBL" id="JASSZA010000018">
    <property type="protein sequence ID" value="KAK2089891.1"/>
    <property type="molecule type" value="Genomic_DNA"/>
</dbReference>
<reference evidence="1 2" key="1">
    <citation type="submission" date="2023-05" db="EMBL/GenBank/DDBJ databases">
        <title>B98-5 Cell Line De Novo Hybrid Assembly: An Optical Mapping Approach.</title>
        <authorList>
            <person name="Kananen K."/>
            <person name="Auerbach J.A."/>
            <person name="Kautto E."/>
            <person name="Blachly J.S."/>
        </authorList>
    </citation>
    <scope>NUCLEOTIDE SEQUENCE [LARGE SCALE GENOMIC DNA]</scope>
    <source>
        <strain evidence="1">B95-8</strain>
        <tissue evidence="1">Cell line</tissue>
    </source>
</reference>
<name>A0ABQ9TYL9_SAGOE</name>
<accession>A0ABQ9TYL9</accession>
<evidence type="ECO:0000313" key="1">
    <source>
        <dbReference type="EMBL" id="KAK2089891.1"/>
    </source>
</evidence>
<comment type="caution">
    <text evidence="1">The sequence shown here is derived from an EMBL/GenBank/DDBJ whole genome shotgun (WGS) entry which is preliminary data.</text>
</comment>
<protein>
    <submittedName>
        <fullName evidence="1">Uncharacterized protein</fullName>
    </submittedName>
</protein>
<organism evidence="1 2">
    <name type="scientific">Saguinus oedipus</name>
    <name type="common">Cotton-top tamarin</name>
    <name type="synonym">Oedipomidas oedipus</name>
    <dbReference type="NCBI Taxonomy" id="9490"/>
    <lineage>
        <taxon>Eukaryota</taxon>
        <taxon>Metazoa</taxon>
        <taxon>Chordata</taxon>
        <taxon>Craniata</taxon>
        <taxon>Vertebrata</taxon>
        <taxon>Euteleostomi</taxon>
        <taxon>Mammalia</taxon>
        <taxon>Eutheria</taxon>
        <taxon>Euarchontoglires</taxon>
        <taxon>Primates</taxon>
        <taxon>Haplorrhini</taxon>
        <taxon>Platyrrhini</taxon>
        <taxon>Cebidae</taxon>
        <taxon>Callitrichinae</taxon>
        <taxon>Saguinus</taxon>
    </lineage>
</organism>
<gene>
    <name evidence="1" type="ORF">P7K49_032557</name>
</gene>
<keyword evidence="2" id="KW-1185">Reference proteome</keyword>
<sequence>MEQKVGARVEIQGVESGEGLLPSGNGTEGCSGAALATALEGLKVVEIEKCKSDIKKMREELAARSSR</sequence>
<dbReference type="Proteomes" id="UP001266305">
    <property type="component" value="Unassembled WGS sequence"/>
</dbReference>
<proteinExistence type="predicted"/>
<evidence type="ECO:0000313" key="2">
    <source>
        <dbReference type="Proteomes" id="UP001266305"/>
    </source>
</evidence>